<keyword evidence="2" id="KW-1133">Transmembrane helix</keyword>
<keyword evidence="2" id="KW-0472">Membrane</keyword>
<name>A0A7D5TSJ0_9EURY</name>
<feature type="region of interest" description="Disordered" evidence="1">
    <location>
        <begin position="61"/>
        <end position="81"/>
    </location>
</feature>
<accession>A0A7D5TSJ0</accession>
<dbReference type="OrthoDB" id="200317at2157"/>
<evidence type="ECO:0000259" key="3">
    <source>
        <dbReference type="Pfam" id="PF26275"/>
    </source>
</evidence>
<evidence type="ECO:0000256" key="1">
    <source>
        <dbReference type="SAM" id="MobiDB-lite"/>
    </source>
</evidence>
<reference evidence="4 5" key="1">
    <citation type="submission" date="2020-07" db="EMBL/GenBank/DDBJ databases">
        <title>Halosimplex litoreum sp. nov. and Halosimplex rubrum sp. nov., isolated from different salt environments.</title>
        <authorList>
            <person name="Cui H."/>
        </authorList>
    </citation>
    <scope>NUCLEOTIDE SEQUENCE [LARGE SCALE GENOMIC DNA]</scope>
    <source>
        <strain evidence="4 5">R2</strain>
    </source>
</reference>
<organism evidence="4 5">
    <name type="scientific">Halosimplex pelagicum</name>
    <dbReference type="NCBI Taxonomy" id="869886"/>
    <lineage>
        <taxon>Archaea</taxon>
        <taxon>Methanobacteriati</taxon>
        <taxon>Methanobacteriota</taxon>
        <taxon>Stenosarchaea group</taxon>
        <taxon>Halobacteria</taxon>
        <taxon>Halobacteriales</taxon>
        <taxon>Haloarculaceae</taxon>
        <taxon>Halosimplex</taxon>
    </lineage>
</organism>
<gene>
    <name evidence="4" type="ORF">HZS54_10540</name>
</gene>
<dbReference type="Proteomes" id="UP000509346">
    <property type="component" value="Chromosome"/>
</dbReference>
<evidence type="ECO:0000313" key="5">
    <source>
        <dbReference type="Proteomes" id="UP000509346"/>
    </source>
</evidence>
<sequence length="81" mass="9129">MPLKRTDWTVLLYNFGVVYSGAAVVGRLEVGNRLFVVGVVATIAAFWTIYFRYRMMPRIRDPGGSNEEEMPVDQKSANGDK</sequence>
<dbReference type="GeneID" id="56083031"/>
<dbReference type="KEGG" id="hpel:HZS54_10540"/>
<keyword evidence="2" id="KW-0812">Transmembrane</keyword>
<dbReference type="EMBL" id="CP058909">
    <property type="protein sequence ID" value="QLH82032.1"/>
    <property type="molecule type" value="Genomic_DNA"/>
</dbReference>
<evidence type="ECO:0000313" key="4">
    <source>
        <dbReference type="EMBL" id="QLH82032.1"/>
    </source>
</evidence>
<dbReference type="RefSeq" id="WP_179922500.1">
    <property type="nucleotide sequence ID" value="NZ_CP058909.1"/>
</dbReference>
<keyword evidence="5" id="KW-1185">Reference proteome</keyword>
<dbReference type="Pfam" id="PF26275">
    <property type="entry name" value="DUF8074"/>
    <property type="match status" value="1"/>
</dbReference>
<feature type="transmembrane region" description="Helical" evidence="2">
    <location>
        <begin position="12"/>
        <end position="28"/>
    </location>
</feature>
<feature type="transmembrane region" description="Helical" evidence="2">
    <location>
        <begin position="34"/>
        <end position="53"/>
    </location>
</feature>
<feature type="domain" description="DUF8074" evidence="3">
    <location>
        <begin position="1"/>
        <end position="73"/>
    </location>
</feature>
<evidence type="ECO:0000256" key="2">
    <source>
        <dbReference type="SAM" id="Phobius"/>
    </source>
</evidence>
<protein>
    <recommendedName>
        <fullName evidence="3">DUF8074 domain-containing protein</fullName>
    </recommendedName>
</protein>
<proteinExistence type="predicted"/>
<dbReference type="AlphaFoldDB" id="A0A7D5TSJ0"/>
<dbReference type="InterPro" id="IPR058387">
    <property type="entry name" value="DUF8074"/>
</dbReference>